<dbReference type="EMBL" id="MG807320">
    <property type="protein sequence ID" value="AVL94515.1"/>
    <property type="molecule type" value="Genomic_DNA"/>
</dbReference>
<name>A0A2P1EKW2_9VIRU</name>
<reference evidence="2" key="1">
    <citation type="submission" date="2018-01" db="EMBL/GenBank/DDBJ databases">
        <title>Testimony of 'menage a trois' revealed by the proteome of Megavirus virophage.</title>
        <authorList>
            <person name="Jeudy S."/>
            <person name="Bertaux L."/>
            <person name="Alempic J.-M."/>
            <person name="Lartigue A."/>
            <person name="Legendre M."/>
            <person name="Philippe N."/>
            <person name="Beucher L."/>
            <person name="Biondi E."/>
            <person name="Juul S."/>
            <person name="Turner D."/>
            <person name="Coute Y."/>
            <person name="Claverie J.-M."/>
            <person name="Abergel C."/>
        </authorList>
    </citation>
    <scope>NUCLEOTIDE SEQUENCE [LARGE SCALE GENOMIC DNA]</scope>
</reference>
<dbReference type="Proteomes" id="UP000289600">
    <property type="component" value="Segment"/>
</dbReference>
<accession>A0A2P1EKW2</accession>
<organism evidence="1 2">
    <name type="scientific">Moumouvirus australiensis</name>
    <dbReference type="NCBI Taxonomy" id="2109587"/>
    <lineage>
        <taxon>Viruses</taxon>
        <taxon>Varidnaviria</taxon>
        <taxon>Bamfordvirae</taxon>
        <taxon>Nucleocytoviricota</taxon>
        <taxon>Megaviricetes</taxon>
        <taxon>Imitervirales</taxon>
        <taxon>Mimiviridae</taxon>
        <taxon>Megamimivirinae</taxon>
        <taxon>Moumouvirus</taxon>
        <taxon>Moumouvirus australiense</taxon>
    </lineage>
</organism>
<evidence type="ECO:0000313" key="1">
    <source>
        <dbReference type="EMBL" id="AVL94515.1"/>
    </source>
</evidence>
<proteinExistence type="predicted"/>
<gene>
    <name evidence="1" type="ORF">mc_129</name>
</gene>
<keyword evidence="2" id="KW-1185">Reference proteome</keyword>
<protein>
    <submittedName>
        <fullName evidence="1">Uncharacterized protein</fullName>
    </submittedName>
</protein>
<evidence type="ECO:0000313" key="2">
    <source>
        <dbReference type="Proteomes" id="UP000289600"/>
    </source>
</evidence>
<sequence>MKTAFIIGSLFLFLFISGSIAGRRERSSPCHKKFYDTTCPSDPYTFEGMIRQEPTKGKNTGYFSCQGTTVVHDSLTTSVLVTQPTTTYNLSTLYDETCGCWITETTIPGGETYYEYGNGEPGQVLSGSCFYATWPDLAGNPVKTVGFARNIVGVHRDLIYVDRETNKLVTHQTVYPLGPNQIGDEYVLIRHFDPVTGGIDYTQNVYCTKIADQF</sequence>
<dbReference type="Pfam" id="PF19177">
    <property type="entry name" value="DUF5859"/>
    <property type="match status" value="1"/>
</dbReference>
<dbReference type="InterPro" id="IPR043849">
    <property type="entry name" value="DUF5859"/>
</dbReference>